<feature type="domain" description="AB hydrolase-1" evidence="2">
    <location>
        <begin position="24"/>
        <end position="131"/>
    </location>
</feature>
<evidence type="ECO:0000259" key="2">
    <source>
        <dbReference type="Pfam" id="PF00561"/>
    </source>
</evidence>
<sequence length="280" mass="32070">MEQYITVKKGRTFLVYDTPGELGTIIAVHGLTGNHKQFYHYQKAFTGKYRFISYDVRGRGNSDQTSKDTSIYTHADDLIELIEELGIKRPILMGYSMGAYISAIVASRLSDVEALILLDGAGEADDMTRQLVLPSLNRLKKVFPSVQEYVHEVKGLYTNLRVNWNETIEEIVKYDMKKIDSGWRHKSESSFIRQDFETFYTFKQEETCSKIKATTLLFIATGKIGDKAPLFQGAGYTKTRESIQKIETKYTDVNHYELVFNKQPAIVQQIEEFLVKQGVK</sequence>
<comment type="caution">
    <text evidence="3">The sequence shown here is derived from an EMBL/GenBank/DDBJ whole genome shotgun (WGS) entry which is preliminary data.</text>
</comment>
<dbReference type="PANTHER" id="PTHR43798">
    <property type="entry name" value="MONOACYLGLYCEROL LIPASE"/>
    <property type="match status" value="1"/>
</dbReference>
<gene>
    <name evidence="3" type="ORF">DFR56_105206</name>
</gene>
<organism evidence="3 4">
    <name type="scientific">Pseudogracilibacillus auburnensis</name>
    <dbReference type="NCBI Taxonomy" id="1494959"/>
    <lineage>
        <taxon>Bacteria</taxon>
        <taxon>Bacillati</taxon>
        <taxon>Bacillota</taxon>
        <taxon>Bacilli</taxon>
        <taxon>Bacillales</taxon>
        <taxon>Bacillaceae</taxon>
        <taxon>Pseudogracilibacillus</taxon>
    </lineage>
</organism>
<keyword evidence="4" id="KW-1185">Reference proteome</keyword>
<dbReference type="Pfam" id="PF00561">
    <property type="entry name" value="Abhydrolase_1"/>
    <property type="match status" value="1"/>
</dbReference>
<keyword evidence="1" id="KW-0378">Hydrolase</keyword>
<dbReference type="InterPro" id="IPR050266">
    <property type="entry name" value="AB_hydrolase_sf"/>
</dbReference>
<dbReference type="AlphaFoldDB" id="A0A2V3WFD0"/>
<dbReference type="Proteomes" id="UP000247978">
    <property type="component" value="Unassembled WGS sequence"/>
</dbReference>
<dbReference type="SUPFAM" id="SSF53474">
    <property type="entry name" value="alpha/beta-Hydrolases"/>
    <property type="match status" value="1"/>
</dbReference>
<evidence type="ECO:0000313" key="3">
    <source>
        <dbReference type="EMBL" id="PXW87559.1"/>
    </source>
</evidence>
<reference evidence="3 4" key="1">
    <citation type="submission" date="2018-05" db="EMBL/GenBank/DDBJ databases">
        <title>Genomic Encyclopedia of Type Strains, Phase IV (KMG-IV): sequencing the most valuable type-strain genomes for metagenomic binning, comparative biology and taxonomic classification.</title>
        <authorList>
            <person name="Goeker M."/>
        </authorList>
    </citation>
    <scope>NUCLEOTIDE SEQUENCE [LARGE SCALE GENOMIC DNA]</scope>
    <source>
        <strain evidence="3 4">DSM 28556</strain>
    </source>
</reference>
<dbReference type="InterPro" id="IPR029058">
    <property type="entry name" value="AB_hydrolase_fold"/>
</dbReference>
<evidence type="ECO:0000313" key="4">
    <source>
        <dbReference type="Proteomes" id="UP000247978"/>
    </source>
</evidence>
<evidence type="ECO:0000256" key="1">
    <source>
        <dbReference type="ARBA" id="ARBA00022801"/>
    </source>
</evidence>
<dbReference type="OrthoDB" id="9773293at2"/>
<dbReference type="RefSeq" id="WP_110395142.1">
    <property type="nucleotide sequence ID" value="NZ_JBHUHB010000001.1"/>
</dbReference>
<dbReference type="EMBL" id="QJJQ01000005">
    <property type="protein sequence ID" value="PXW87559.1"/>
    <property type="molecule type" value="Genomic_DNA"/>
</dbReference>
<dbReference type="GO" id="GO:0016020">
    <property type="term" value="C:membrane"/>
    <property type="evidence" value="ECO:0007669"/>
    <property type="project" value="TreeGrafter"/>
</dbReference>
<name>A0A2V3WFD0_9BACI</name>
<dbReference type="GO" id="GO:0016787">
    <property type="term" value="F:hydrolase activity"/>
    <property type="evidence" value="ECO:0007669"/>
    <property type="project" value="UniProtKB-KW"/>
</dbReference>
<dbReference type="InterPro" id="IPR000073">
    <property type="entry name" value="AB_hydrolase_1"/>
</dbReference>
<accession>A0A2V3WFD0</accession>
<protein>
    <submittedName>
        <fullName evidence="3">Pimeloyl-ACP methyl ester carboxylesterase</fullName>
    </submittedName>
</protein>
<proteinExistence type="predicted"/>
<dbReference type="PANTHER" id="PTHR43798:SF31">
    <property type="entry name" value="AB HYDROLASE SUPERFAMILY PROTEIN YCLE"/>
    <property type="match status" value="1"/>
</dbReference>
<dbReference type="Gene3D" id="3.40.50.1820">
    <property type="entry name" value="alpha/beta hydrolase"/>
    <property type="match status" value="1"/>
</dbReference>